<evidence type="ECO:0000256" key="1">
    <source>
        <dbReference type="ARBA" id="ARBA00022729"/>
    </source>
</evidence>
<feature type="signal peptide" evidence="4">
    <location>
        <begin position="1"/>
        <end position="17"/>
    </location>
</feature>
<dbReference type="SMART" id="SM00700">
    <property type="entry name" value="JHBP"/>
    <property type="match status" value="1"/>
</dbReference>
<dbReference type="PANTHER" id="PTHR11008:SF41">
    <property type="entry name" value="RE70318P"/>
    <property type="match status" value="1"/>
</dbReference>
<evidence type="ECO:0008006" key="7">
    <source>
        <dbReference type="Google" id="ProtNLM"/>
    </source>
</evidence>
<evidence type="ECO:0000256" key="4">
    <source>
        <dbReference type="SAM" id="SignalP"/>
    </source>
</evidence>
<evidence type="ECO:0000313" key="5">
    <source>
        <dbReference type="EMBL" id="CAH3980348.1"/>
    </source>
</evidence>
<dbReference type="AlphaFoldDB" id="A0A9P0X327"/>
<reference evidence="5" key="1">
    <citation type="submission" date="2022-05" db="EMBL/GenBank/DDBJ databases">
        <authorList>
            <person name="Okamura Y."/>
        </authorList>
    </citation>
    <scope>NUCLEOTIDE SEQUENCE</scope>
</reference>
<dbReference type="EMBL" id="CALOZG010000002">
    <property type="protein sequence ID" value="CAH3980348.1"/>
    <property type="molecule type" value="Genomic_DNA"/>
</dbReference>
<comment type="similarity">
    <text evidence="3">Belongs to the TO family.</text>
</comment>
<comment type="caution">
    <text evidence="5">The sequence shown here is derived from an EMBL/GenBank/DDBJ whole genome shotgun (WGS) entry which is preliminary data.</text>
</comment>
<protein>
    <recommendedName>
        <fullName evidence="7">Protein takeout</fullName>
    </recommendedName>
</protein>
<dbReference type="Gene3D" id="3.15.10.30">
    <property type="entry name" value="Haemolymph juvenile hormone binding protein"/>
    <property type="match status" value="1"/>
</dbReference>
<dbReference type="FunFam" id="3.15.10.30:FF:000001">
    <property type="entry name" value="Takeout-like protein 1"/>
    <property type="match status" value="1"/>
</dbReference>
<gene>
    <name evidence="5" type="ORF">PIBRA_LOCUS1933</name>
</gene>
<sequence>MWSSMVIFLCLMSVVLCHEKSYINFGGFICPREEKALGKCLKDALNTYIPQLAAGIPKLDIPSCEPLLIRSLSVKQTTGPISVTSSFSDVYVRGPSTMRVKSIDIHAKDHEIVARLYIPELRMKGLYKLKGSLLMIPVEANGDFTSKYRDINATVTIKLGKRNVLNGLDALSCEKLDVNFQAGQVSMDLENLFGDDKNLSKTMNNFLNENWQSMSGELQAPIEEALRDFLKPLADHAFSTLYANDIFLSV</sequence>
<dbReference type="Pfam" id="PF06585">
    <property type="entry name" value="JHBP"/>
    <property type="match status" value="1"/>
</dbReference>
<accession>A0A9P0X327</accession>
<evidence type="ECO:0000256" key="2">
    <source>
        <dbReference type="ARBA" id="ARBA00023108"/>
    </source>
</evidence>
<keyword evidence="1 4" id="KW-0732">Signal</keyword>
<name>A0A9P0X327_PIEBR</name>
<evidence type="ECO:0000256" key="3">
    <source>
        <dbReference type="ARBA" id="ARBA00060902"/>
    </source>
</evidence>
<dbReference type="Proteomes" id="UP001152562">
    <property type="component" value="Unassembled WGS sequence"/>
</dbReference>
<dbReference type="InterPro" id="IPR010562">
    <property type="entry name" value="Haemolymph_juvenile_hormone-bd"/>
</dbReference>
<keyword evidence="2" id="KW-0090">Biological rhythms</keyword>
<organism evidence="5 6">
    <name type="scientific">Pieris brassicae</name>
    <name type="common">White butterfly</name>
    <name type="synonym">Large white butterfly</name>
    <dbReference type="NCBI Taxonomy" id="7116"/>
    <lineage>
        <taxon>Eukaryota</taxon>
        <taxon>Metazoa</taxon>
        <taxon>Ecdysozoa</taxon>
        <taxon>Arthropoda</taxon>
        <taxon>Hexapoda</taxon>
        <taxon>Insecta</taxon>
        <taxon>Pterygota</taxon>
        <taxon>Neoptera</taxon>
        <taxon>Endopterygota</taxon>
        <taxon>Lepidoptera</taxon>
        <taxon>Glossata</taxon>
        <taxon>Ditrysia</taxon>
        <taxon>Papilionoidea</taxon>
        <taxon>Pieridae</taxon>
        <taxon>Pierinae</taxon>
        <taxon>Pieris</taxon>
    </lineage>
</organism>
<dbReference type="PANTHER" id="PTHR11008">
    <property type="entry name" value="PROTEIN TAKEOUT-LIKE PROTEIN"/>
    <property type="match status" value="1"/>
</dbReference>
<dbReference type="GO" id="GO:0007623">
    <property type="term" value="P:circadian rhythm"/>
    <property type="evidence" value="ECO:0007669"/>
    <property type="project" value="UniProtKB-ARBA"/>
</dbReference>
<feature type="chain" id="PRO_5040384522" description="Protein takeout" evidence="4">
    <location>
        <begin position="18"/>
        <end position="250"/>
    </location>
</feature>
<dbReference type="InterPro" id="IPR038606">
    <property type="entry name" value="To_sf"/>
</dbReference>
<proteinExistence type="inferred from homology"/>
<evidence type="ECO:0000313" key="6">
    <source>
        <dbReference type="Proteomes" id="UP001152562"/>
    </source>
</evidence>
<keyword evidence="6" id="KW-1185">Reference proteome</keyword>